<comment type="caution">
    <text evidence="1">The sequence shown here is derived from an EMBL/GenBank/DDBJ whole genome shotgun (WGS) entry which is preliminary data.</text>
</comment>
<sequence>MNEGYHQACAL</sequence>
<accession>A0A1E5WIT6</accession>
<keyword evidence="2" id="KW-1185">Reference proteome</keyword>
<proteinExistence type="predicted"/>
<organism evidence="1 2">
    <name type="scientific">Dichanthelium oligosanthes</name>
    <dbReference type="NCBI Taxonomy" id="888268"/>
    <lineage>
        <taxon>Eukaryota</taxon>
        <taxon>Viridiplantae</taxon>
        <taxon>Streptophyta</taxon>
        <taxon>Embryophyta</taxon>
        <taxon>Tracheophyta</taxon>
        <taxon>Spermatophyta</taxon>
        <taxon>Magnoliopsida</taxon>
        <taxon>Liliopsida</taxon>
        <taxon>Poales</taxon>
        <taxon>Poaceae</taxon>
        <taxon>PACMAD clade</taxon>
        <taxon>Panicoideae</taxon>
        <taxon>Panicodae</taxon>
        <taxon>Paniceae</taxon>
        <taxon>Dichantheliinae</taxon>
        <taxon>Dichanthelium</taxon>
    </lineage>
</organism>
<evidence type="ECO:0000313" key="2">
    <source>
        <dbReference type="Proteomes" id="UP000095767"/>
    </source>
</evidence>
<gene>
    <name evidence="1" type="ORF">BAE44_0001666</name>
</gene>
<reference evidence="1 2" key="1">
    <citation type="submission" date="2016-09" db="EMBL/GenBank/DDBJ databases">
        <title>The draft genome of Dichanthelium oligosanthes: A C3 panicoid grass species.</title>
        <authorList>
            <person name="Studer A.J."/>
            <person name="Schnable J.C."/>
            <person name="Brutnell T.P."/>
        </authorList>
    </citation>
    <scope>NUCLEOTIDE SEQUENCE [LARGE SCALE GENOMIC DNA]</scope>
    <source>
        <strain evidence="2">cv. Kellogg 1175</strain>
        <tissue evidence="1">Leaf</tissue>
    </source>
</reference>
<name>A0A1E5WIT6_9POAL</name>
<dbReference type="EMBL" id="LWDX02005935">
    <property type="protein sequence ID" value="OEL37322.1"/>
    <property type="molecule type" value="Genomic_DNA"/>
</dbReference>
<evidence type="ECO:0000313" key="1">
    <source>
        <dbReference type="EMBL" id="OEL37322.1"/>
    </source>
</evidence>
<dbReference type="Proteomes" id="UP000095767">
    <property type="component" value="Unassembled WGS sequence"/>
</dbReference>
<protein>
    <submittedName>
        <fullName evidence="1">Uncharacterized protein</fullName>
    </submittedName>
</protein>